<name>E0I5H3_9BACL</name>
<gene>
    <name evidence="1" type="ORF">PaecuDRAFT_0895</name>
</gene>
<dbReference type="eggNOG" id="COG2021">
    <property type="taxonomic scope" value="Bacteria"/>
</dbReference>
<dbReference type="SUPFAM" id="SSF53474">
    <property type="entry name" value="alpha/beta-Hydrolases"/>
    <property type="match status" value="1"/>
</dbReference>
<dbReference type="Proteomes" id="UP000005387">
    <property type="component" value="Unassembled WGS sequence"/>
</dbReference>
<dbReference type="InterPro" id="IPR029058">
    <property type="entry name" value="AB_hydrolase_fold"/>
</dbReference>
<keyword evidence="2" id="KW-1185">Reference proteome</keyword>
<sequence>MALMTKPAPNPFEDEAGFLENSLTFAKRIAGTGYPFDEDAYRALIMEEVRRAYDPGSVGRQIAAIAVSGDSRPRLASINVPSLVIHGRTIPCSSLRAARTRHLPYRVLN</sequence>
<reference evidence="1 2" key="1">
    <citation type="submission" date="2010-07" db="EMBL/GenBank/DDBJ databases">
        <title>The draft genome of Paenibacillus curdlanolyticus YK9.</title>
        <authorList>
            <consortium name="US DOE Joint Genome Institute (JGI-PGF)"/>
            <person name="Lucas S."/>
            <person name="Copeland A."/>
            <person name="Lapidus A."/>
            <person name="Cheng J.-F."/>
            <person name="Bruce D."/>
            <person name="Goodwin L."/>
            <person name="Pitluck S."/>
            <person name="Land M.L."/>
            <person name="Hauser L."/>
            <person name="Chang Y.-J."/>
            <person name="Jeffries C."/>
            <person name="Anderson I.J."/>
            <person name="Johnson E."/>
            <person name="Loganathan U."/>
            <person name="Mulhopadhyay B."/>
            <person name="Kyrpides N."/>
            <person name="Woyke T.J."/>
        </authorList>
    </citation>
    <scope>NUCLEOTIDE SEQUENCE [LARGE SCALE GENOMIC DNA]</scope>
    <source>
        <strain evidence="1 2">YK9</strain>
    </source>
</reference>
<evidence type="ECO:0000313" key="2">
    <source>
        <dbReference type="Proteomes" id="UP000005387"/>
    </source>
</evidence>
<protein>
    <submittedName>
        <fullName evidence="1">Uncharacterized protein</fullName>
    </submittedName>
</protein>
<dbReference type="AlphaFoldDB" id="E0I5H3"/>
<evidence type="ECO:0000313" key="1">
    <source>
        <dbReference type="EMBL" id="EFM12215.1"/>
    </source>
</evidence>
<organism evidence="1 2">
    <name type="scientific">Paenibacillus curdlanolyticus YK9</name>
    <dbReference type="NCBI Taxonomy" id="717606"/>
    <lineage>
        <taxon>Bacteria</taxon>
        <taxon>Bacillati</taxon>
        <taxon>Bacillota</taxon>
        <taxon>Bacilli</taxon>
        <taxon>Bacillales</taxon>
        <taxon>Paenibacillaceae</taxon>
        <taxon>Paenibacillus</taxon>
    </lineage>
</organism>
<dbReference type="STRING" id="717606.PaecuDRAFT_0895"/>
<accession>E0I5H3</accession>
<dbReference type="Gene3D" id="3.40.50.1820">
    <property type="entry name" value="alpha/beta hydrolase"/>
    <property type="match status" value="1"/>
</dbReference>
<proteinExistence type="predicted"/>
<dbReference type="EMBL" id="AEDD01000002">
    <property type="protein sequence ID" value="EFM12215.1"/>
    <property type="molecule type" value="Genomic_DNA"/>
</dbReference>